<dbReference type="AlphaFoldDB" id="A0A644T9H6"/>
<dbReference type="InterPro" id="IPR012347">
    <property type="entry name" value="Ferritin-like"/>
</dbReference>
<proteinExistence type="predicted"/>
<organism evidence="1">
    <name type="scientific">bioreactor metagenome</name>
    <dbReference type="NCBI Taxonomy" id="1076179"/>
    <lineage>
        <taxon>unclassified sequences</taxon>
        <taxon>metagenomes</taxon>
        <taxon>ecological metagenomes</taxon>
    </lineage>
</organism>
<dbReference type="Gene3D" id="1.20.1260.10">
    <property type="match status" value="1"/>
</dbReference>
<sequence length="86" mass="9097">MRQLTAGEMLSLNTLLQMESNALAVAKTSLMAIGDEDLKSMAQSGINAAETRVKGLQQFIAENHIVPGAGNQTETYNATGMEGGQQ</sequence>
<gene>
    <name evidence="1" type="ORF">SDC9_09102</name>
</gene>
<dbReference type="EMBL" id="VSSQ01000021">
    <property type="protein sequence ID" value="MPL63474.1"/>
    <property type="molecule type" value="Genomic_DNA"/>
</dbReference>
<evidence type="ECO:0000313" key="1">
    <source>
        <dbReference type="EMBL" id="MPL63474.1"/>
    </source>
</evidence>
<accession>A0A644T9H6</accession>
<comment type="caution">
    <text evidence="1">The sequence shown here is derived from an EMBL/GenBank/DDBJ whole genome shotgun (WGS) entry which is preliminary data.</text>
</comment>
<reference evidence="1" key="1">
    <citation type="submission" date="2019-08" db="EMBL/GenBank/DDBJ databases">
        <authorList>
            <person name="Kucharzyk K."/>
            <person name="Murdoch R.W."/>
            <person name="Higgins S."/>
            <person name="Loffler F."/>
        </authorList>
    </citation>
    <scope>NUCLEOTIDE SEQUENCE</scope>
</reference>
<protein>
    <submittedName>
        <fullName evidence="1">Uncharacterized protein</fullName>
    </submittedName>
</protein>
<name>A0A644T9H6_9ZZZZ</name>